<dbReference type="InterPro" id="IPR037187">
    <property type="entry name" value="DnaK_N"/>
</dbReference>
<dbReference type="KEGG" id="tro:trd_0943"/>
<feature type="coiled-coil region" evidence="5">
    <location>
        <begin position="7"/>
        <end position="41"/>
    </location>
</feature>
<gene>
    <name evidence="7" type="ordered locus">trd_0943</name>
</gene>
<dbReference type="STRING" id="309801.trd_0943"/>
<dbReference type="AlphaFoldDB" id="B9KZU6"/>
<accession>B9KZU6</accession>
<protein>
    <recommendedName>
        <fullName evidence="6">Zinc finger DksA/TraR C4-type domain-containing protein</fullName>
    </recommendedName>
</protein>
<dbReference type="SUPFAM" id="SSF109635">
    <property type="entry name" value="DnaK suppressor protein DksA, alpha-hairpin domain"/>
    <property type="match status" value="1"/>
</dbReference>
<organism evidence="7 8">
    <name type="scientific">Thermomicrobium roseum (strain ATCC 27502 / DSM 5159 / P-2)</name>
    <dbReference type="NCBI Taxonomy" id="309801"/>
    <lineage>
        <taxon>Bacteria</taxon>
        <taxon>Pseudomonadati</taxon>
        <taxon>Thermomicrobiota</taxon>
        <taxon>Thermomicrobia</taxon>
        <taxon>Thermomicrobiales</taxon>
        <taxon>Thermomicrobiaceae</taxon>
        <taxon>Thermomicrobium</taxon>
    </lineage>
</organism>
<evidence type="ECO:0000313" key="7">
    <source>
        <dbReference type="EMBL" id="ACM06229.1"/>
    </source>
</evidence>
<dbReference type="Pfam" id="PF01258">
    <property type="entry name" value="zf-dskA_traR"/>
    <property type="match status" value="1"/>
</dbReference>
<keyword evidence="5" id="KW-0175">Coiled coil</keyword>
<reference evidence="7 8" key="1">
    <citation type="journal article" date="2009" name="PLoS ONE">
        <title>Complete genome sequence of the aerobic CO-oxidizing thermophile Thermomicrobium roseum.</title>
        <authorList>
            <person name="Wu D."/>
            <person name="Raymond J."/>
            <person name="Wu M."/>
            <person name="Chatterji S."/>
            <person name="Ren Q."/>
            <person name="Graham J.E."/>
            <person name="Bryant D.A."/>
            <person name="Robb F."/>
            <person name="Colman A."/>
            <person name="Tallon L.J."/>
            <person name="Badger J.H."/>
            <person name="Madupu R."/>
            <person name="Ward N.L."/>
            <person name="Eisen J.A."/>
        </authorList>
    </citation>
    <scope>NUCLEOTIDE SEQUENCE [LARGE SCALE GENOMIC DNA]</scope>
    <source>
        <strain evidence="8">ATCC 27502 / DSM 5159 / P-2</strain>
    </source>
</reference>
<feature type="zinc finger region" description="dksA C4-type" evidence="4">
    <location>
        <begin position="94"/>
        <end position="118"/>
    </location>
</feature>
<keyword evidence="8" id="KW-1185">Reference proteome</keyword>
<proteinExistence type="predicted"/>
<evidence type="ECO:0000256" key="2">
    <source>
        <dbReference type="ARBA" id="ARBA00022771"/>
    </source>
</evidence>
<dbReference type="PROSITE" id="PS51128">
    <property type="entry name" value="ZF_DKSA_2"/>
    <property type="match status" value="1"/>
</dbReference>
<evidence type="ECO:0000256" key="4">
    <source>
        <dbReference type="PROSITE-ProRule" id="PRU00510"/>
    </source>
</evidence>
<dbReference type="Proteomes" id="UP000000447">
    <property type="component" value="Chromosome"/>
</dbReference>
<keyword evidence="1" id="KW-0479">Metal-binding</keyword>
<dbReference type="eggNOG" id="COG1734">
    <property type="taxonomic scope" value="Bacteria"/>
</dbReference>
<feature type="domain" description="Zinc finger DksA/TraR C4-type" evidence="6">
    <location>
        <begin position="89"/>
        <end position="124"/>
    </location>
</feature>
<evidence type="ECO:0000259" key="6">
    <source>
        <dbReference type="Pfam" id="PF01258"/>
    </source>
</evidence>
<keyword evidence="2" id="KW-0863">Zinc-finger</keyword>
<evidence type="ECO:0000256" key="3">
    <source>
        <dbReference type="ARBA" id="ARBA00022833"/>
    </source>
</evidence>
<dbReference type="EMBL" id="CP001275">
    <property type="protein sequence ID" value="ACM06229.1"/>
    <property type="molecule type" value="Genomic_DNA"/>
</dbReference>
<dbReference type="GO" id="GO:0008270">
    <property type="term" value="F:zinc ion binding"/>
    <property type="evidence" value="ECO:0007669"/>
    <property type="project" value="UniProtKB-KW"/>
</dbReference>
<evidence type="ECO:0000313" key="8">
    <source>
        <dbReference type="Proteomes" id="UP000000447"/>
    </source>
</evidence>
<dbReference type="PANTHER" id="PTHR33823:SF4">
    <property type="entry name" value="GENERAL STRESS PROTEIN 16O"/>
    <property type="match status" value="1"/>
</dbReference>
<dbReference type="HOGENOM" id="CLU_043144_4_2_0"/>
<evidence type="ECO:0000256" key="1">
    <source>
        <dbReference type="ARBA" id="ARBA00022723"/>
    </source>
</evidence>
<dbReference type="SUPFAM" id="SSF57716">
    <property type="entry name" value="Glucocorticoid receptor-like (DNA-binding domain)"/>
    <property type="match status" value="1"/>
</dbReference>
<dbReference type="RefSeq" id="WP_015921907.1">
    <property type="nucleotide sequence ID" value="NC_011959.1"/>
</dbReference>
<dbReference type="Gene3D" id="1.20.120.910">
    <property type="entry name" value="DksA, coiled-coil domain"/>
    <property type="match status" value="1"/>
</dbReference>
<evidence type="ECO:0000256" key="5">
    <source>
        <dbReference type="SAM" id="Coils"/>
    </source>
</evidence>
<dbReference type="InterPro" id="IPR000962">
    <property type="entry name" value="Znf_DskA_TraR"/>
</dbReference>
<keyword evidence="3" id="KW-0862">Zinc</keyword>
<sequence>MTESSDREWIESMRRRLEQRREELESQRRQLLRMLADEGQSQAEEGTVATHLADAASDMVMAEYDQTMLRTLEEELHEVLAALERIDQGTYGICVDCKRPIERERLEAVPWAVRCVADQERFERELERARRLL</sequence>
<name>B9KZU6_THERP</name>
<dbReference type="PANTHER" id="PTHR33823">
    <property type="entry name" value="RNA POLYMERASE-BINDING TRANSCRIPTION FACTOR DKSA-RELATED"/>
    <property type="match status" value="1"/>
</dbReference>